<reference evidence="2 3" key="1">
    <citation type="submission" date="2018-12" db="EMBL/GenBank/DDBJ databases">
        <title>Dyella dinghuensis sp. nov. DHOA06 and Dyella choica sp. nov. 4M-K27, isolated from forest soil.</title>
        <authorList>
            <person name="Qiu L.-H."/>
            <person name="Gao Z.-H."/>
        </authorList>
    </citation>
    <scope>NUCLEOTIDE SEQUENCE [LARGE SCALE GENOMIC DNA]</scope>
    <source>
        <strain evidence="2 3">DHOA06</strain>
    </source>
</reference>
<dbReference type="EMBL" id="RYZR01000008">
    <property type="protein sequence ID" value="RUL61550.1"/>
    <property type="molecule type" value="Genomic_DNA"/>
</dbReference>
<protein>
    <submittedName>
        <fullName evidence="2">YcgL domain-containing protein</fullName>
    </submittedName>
</protein>
<dbReference type="RefSeq" id="WP_126675258.1">
    <property type="nucleotide sequence ID" value="NZ_RYZR01000008.1"/>
</dbReference>
<organism evidence="2 3">
    <name type="scientific">Dyella dinghuensis</name>
    <dbReference type="NCBI Taxonomy" id="1920169"/>
    <lineage>
        <taxon>Bacteria</taxon>
        <taxon>Pseudomonadati</taxon>
        <taxon>Pseudomonadota</taxon>
        <taxon>Gammaproteobacteria</taxon>
        <taxon>Lysobacterales</taxon>
        <taxon>Rhodanobacteraceae</taxon>
        <taxon>Dyella</taxon>
    </lineage>
</organism>
<name>A0A432LP01_9GAMM</name>
<dbReference type="InterPro" id="IPR027354">
    <property type="entry name" value="YcgL_dom"/>
</dbReference>
<dbReference type="Gene3D" id="3.10.510.20">
    <property type="entry name" value="YcgL domain"/>
    <property type="match status" value="1"/>
</dbReference>
<accession>A0A432LP01</accession>
<dbReference type="PANTHER" id="PTHR38109">
    <property type="entry name" value="PROTEIN YCGL"/>
    <property type="match status" value="1"/>
</dbReference>
<evidence type="ECO:0000313" key="3">
    <source>
        <dbReference type="Proteomes" id="UP000267077"/>
    </source>
</evidence>
<sequence>MHCFVYASQRKADTYLWLAKRDNFELLPSTLVMLLGDLRFVLEVELDPGRSLPRENVEAVLENLRAQGWHLQLPAQETVAVAGEPTSMPTRQDE</sequence>
<keyword evidence="3" id="KW-1185">Reference proteome</keyword>
<comment type="caution">
    <text evidence="2">The sequence shown here is derived from an EMBL/GenBank/DDBJ whole genome shotgun (WGS) entry which is preliminary data.</text>
</comment>
<dbReference type="PANTHER" id="PTHR38109:SF1">
    <property type="entry name" value="PROTEIN YCGL"/>
    <property type="match status" value="1"/>
</dbReference>
<evidence type="ECO:0000259" key="1">
    <source>
        <dbReference type="PROSITE" id="PS51648"/>
    </source>
</evidence>
<feature type="domain" description="YcgL" evidence="1">
    <location>
        <begin position="1"/>
        <end position="85"/>
    </location>
</feature>
<dbReference type="AlphaFoldDB" id="A0A432LP01"/>
<evidence type="ECO:0000313" key="2">
    <source>
        <dbReference type="EMBL" id="RUL61550.1"/>
    </source>
</evidence>
<gene>
    <name evidence="2" type="ORF">EKH79_18135</name>
</gene>
<dbReference type="Pfam" id="PF05166">
    <property type="entry name" value="YcgL"/>
    <property type="match status" value="1"/>
</dbReference>
<dbReference type="SUPFAM" id="SSF160191">
    <property type="entry name" value="YcgL-like"/>
    <property type="match status" value="1"/>
</dbReference>
<dbReference type="PROSITE" id="PS51648">
    <property type="entry name" value="YCGL"/>
    <property type="match status" value="1"/>
</dbReference>
<dbReference type="OrthoDB" id="7062382at2"/>
<dbReference type="InterPro" id="IPR038068">
    <property type="entry name" value="YcgL-like_sf"/>
</dbReference>
<dbReference type="Proteomes" id="UP000267077">
    <property type="component" value="Unassembled WGS sequence"/>
</dbReference>
<proteinExistence type="predicted"/>